<reference evidence="2" key="1">
    <citation type="journal article" date="2022" name="Mol. Ecol. Resour.">
        <title>The genomes of chicory, endive, great burdock and yacon provide insights into Asteraceae palaeo-polyploidization history and plant inulin production.</title>
        <authorList>
            <person name="Fan W."/>
            <person name="Wang S."/>
            <person name="Wang H."/>
            <person name="Wang A."/>
            <person name="Jiang F."/>
            <person name="Liu H."/>
            <person name="Zhao H."/>
            <person name="Xu D."/>
            <person name="Zhang Y."/>
        </authorList>
    </citation>
    <scope>NUCLEOTIDE SEQUENCE [LARGE SCALE GENOMIC DNA]</scope>
    <source>
        <strain evidence="2">cv. Yunnan</strain>
    </source>
</reference>
<reference evidence="1 2" key="2">
    <citation type="journal article" date="2022" name="Mol. Ecol. Resour.">
        <title>The genomes of chicory, endive, great burdock and yacon provide insights into Asteraceae paleo-polyploidization history and plant inulin production.</title>
        <authorList>
            <person name="Fan W."/>
            <person name="Wang S."/>
            <person name="Wang H."/>
            <person name="Wang A."/>
            <person name="Jiang F."/>
            <person name="Liu H."/>
            <person name="Zhao H."/>
            <person name="Xu D."/>
            <person name="Zhang Y."/>
        </authorList>
    </citation>
    <scope>NUCLEOTIDE SEQUENCE [LARGE SCALE GENOMIC DNA]</scope>
    <source>
        <strain evidence="2">cv. Yunnan</strain>
        <tissue evidence="1">Leaves</tissue>
    </source>
</reference>
<name>A0ACB9D9D1_9ASTR</name>
<dbReference type="EMBL" id="CM042037">
    <property type="protein sequence ID" value="KAI3743075.1"/>
    <property type="molecule type" value="Genomic_DNA"/>
</dbReference>
<gene>
    <name evidence="1" type="ORF">L1987_60778</name>
</gene>
<keyword evidence="2" id="KW-1185">Reference proteome</keyword>
<accession>A0ACB9D9D1</accession>
<evidence type="ECO:0000313" key="2">
    <source>
        <dbReference type="Proteomes" id="UP001056120"/>
    </source>
</evidence>
<sequence>MVEAIKEQRMMCWEFVSMIINLCLGKWSLWVWIGIKFSSQHTSQSNIKMNSNPPQTAAAGDVGYESAPPYLTEHFIRVRVL</sequence>
<dbReference type="Proteomes" id="UP001056120">
    <property type="component" value="Linkage Group LG20"/>
</dbReference>
<protein>
    <submittedName>
        <fullName evidence="1">Uncharacterized protein</fullName>
    </submittedName>
</protein>
<comment type="caution">
    <text evidence="1">The sequence shown here is derived from an EMBL/GenBank/DDBJ whole genome shotgun (WGS) entry which is preliminary data.</text>
</comment>
<evidence type="ECO:0000313" key="1">
    <source>
        <dbReference type="EMBL" id="KAI3743075.1"/>
    </source>
</evidence>
<organism evidence="1 2">
    <name type="scientific">Smallanthus sonchifolius</name>
    <dbReference type="NCBI Taxonomy" id="185202"/>
    <lineage>
        <taxon>Eukaryota</taxon>
        <taxon>Viridiplantae</taxon>
        <taxon>Streptophyta</taxon>
        <taxon>Embryophyta</taxon>
        <taxon>Tracheophyta</taxon>
        <taxon>Spermatophyta</taxon>
        <taxon>Magnoliopsida</taxon>
        <taxon>eudicotyledons</taxon>
        <taxon>Gunneridae</taxon>
        <taxon>Pentapetalae</taxon>
        <taxon>asterids</taxon>
        <taxon>campanulids</taxon>
        <taxon>Asterales</taxon>
        <taxon>Asteraceae</taxon>
        <taxon>Asteroideae</taxon>
        <taxon>Heliantheae alliance</taxon>
        <taxon>Millerieae</taxon>
        <taxon>Smallanthus</taxon>
    </lineage>
</organism>
<proteinExistence type="predicted"/>